<name>A0A1S3IY32_LINAN</name>
<evidence type="ECO:0000313" key="13">
    <source>
        <dbReference type="RefSeq" id="XP_013403107.1"/>
    </source>
</evidence>
<dbReference type="RefSeq" id="XP_013403105.1">
    <property type="nucleotide sequence ID" value="XM_013547651.2"/>
</dbReference>
<reference evidence="11 12" key="1">
    <citation type="submission" date="2025-04" db="UniProtKB">
        <authorList>
            <consortium name="RefSeq"/>
        </authorList>
    </citation>
    <scope>IDENTIFICATION</scope>
    <source>
        <tissue evidence="11 12">Gonads</tissue>
    </source>
</reference>
<dbReference type="GeneID" id="106168550"/>
<evidence type="ECO:0000256" key="7">
    <source>
        <dbReference type="ARBA" id="ARBA00023180"/>
    </source>
</evidence>
<evidence type="ECO:0000313" key="15">
    <source>
        <dbReference type="RefSeq" id="XP_013403109.1"/>
    </source>
</evidence>
<evidence type="ECO:0000256" key="4">
    <source>
        <dbReference type="ARBA" id="ARBA00022692"/>
    </source>
</evidence>
<evidence type="ECO:0000313" key="10">
    <source>
        <dbReference type="Proteomes" id="UP000085678"/>
    </source>
</evidence>
<dbReference type="PANTHER" id="PTHR20961">
    <property type="entry name" value="GLYCOSYLTRANSFERASE"/>
    <property type="match status" value="1"/>
</dbReference>
<feature type="domain" description="Glycosyltransferase 61 catalytic" evidence="9">
    <location>
        <begin position="115"/>
        <end position="309"/>
    </location>
</feature>
<evidence type="ECO:0000313" key="14">
    <source>
        <dbReference type="RefSeq" id="XP_013403108.1"/>
    </source>
</evidence>
<evidence type="ECO:0000313" key="11">
    <source>
        <dbReference type="RefSeq" id="XP_013403105.1"/>
    </source>
</evidence>
<dbReference type="GO" id="GO:0016020">
    <property type="term" value="C:membrane"/>
    <property type="evidence" value="ECO:0007669"/>
    <property type="project" value="UniProtKB-SubCell"/>
</dbReference>
<feature type="signal peptide" evidence="8">
    <location>
        <begin position="1"/>
        <end position="22"/>
    </location>
</feature>
<dbReference type="PANTHER" id="PTHR20961:SF38">
    <property type="entry name" value="PROTEIN O-LINKED-MANNOSE BETA-1,4-N-ACETYLGLUCOSAMINYLTRANSFERASE 2"/>
    <property type="match status" value="1"/>
</dbReference>
<evidence type="ECO:0000256" key="2">
    <source>
        <dbReference type="ARBA" id="ARBA00022676"/>
    </source>
</evidence>
<keyword evidence="7" id="KW-0325">Glycoprotein</keyword>
<evidence type="ECO:0000256" key="8">
    <source>
        <dbReference type="SAM" id="SignalP"/>
    </source>
</evidence>
<dbReference type="InterPro" id="IPR049625">
    <property type="entry name" value="Glyco_transf_61_cat"/>
</dbReference>
<accession>A0A1S3IY32</accession>
<dbReference type="AlphaFoldDB" id="A0A1S3IY32"/>
<comment type="subcellular location">
    <subcellularLocation>
        <location evidence="1">Membrane</location>
        <topology evidence="1">Single-pass membrane protein</topology>
    </subcellularLocation>
</comment>
<dbReference type="RefSeq" id="XP_013403108.1">
    <property type="nucleotide sequence ID" value="XM_013547654.2"/>
</dbReference>
<protein>
    <submittedName>
        <fullName evidence="11 12">Protein O-linked-mannose beta-1,4-N-acetylglucosaminyltransferase 2-like isoform X2</fullName>
    </submittedName>
</protein>
<dbReference type="OrthoDB" id="529273at2759"/>
<evidence type="ECO:0000256" key="1">
    <source>
        <dbReference type="ARBA" id="ARBA00004167"/>
    </source>
</evidence>
<keyword evidence="2" id="KW-0328">Glycosyltransferase</keyword>
<proteinExistence type="predicted"/>
<evidence type="ECO:0000313" key="12">
    <source>
        <dbReference type="RefSeq" id="XP_013403106.1"/>
    </source>
</evidence>
<keyword evidence="5" id="KW-1133">Transmembrane helix</keyword>
<dbReference type="Proteomes" id="UP000085678">
    <property type="component" value="Unplaced"/>
</dbReference>
<dbReference type="InterPro" id="IPR007657">
    <property type="entry name" value="Glycosyltransferase_61"/>
</dbReference>
<keyword evidence="10" id="KW-1185">Reference proteome</keyword>
<gene>
    <name evidence="11 12 13 14 15" type="primary">LOC106168550</name>
</gene>
<keyword evidence="6" id="KW-0472">Membrane</keyword>
<feature type="chain" id="PRO_5014545871" evidence="8">
    <location>
        <begin position="23"/>
        <end position="387"/>
    </location>
</feature>
<dbReference type="GO" id="GO:0016757">
    <property type="term" value="F:glycosyltransferase activity"/>
    <property type="evidence" value="ECO:0007669"/>
    <property type="project" value="UniProtKB-KW"/>
</dbReference>
<keyword evidence="8" id="KW-0732">Signal</keyword>
<evidence type="ECO:0000256" key="5">
    <source>
        <dbReference type="ARBA" id="ARBA00022989"/>
    </source>
</evidence>
<organism evidence="10 13">
    <name type="scientific">Lingula anatina</name>
    <name type="common">Brachiopod</name>
    <name type="synonym">Lingula unguis</name>
    <dbReference type="NCBI Taxonomy" id="7574"/>
    <lineage>
        <taxon>Eukaryota</taxon>
        <taxon>Metazoa</taxon>
        <taxon>Spiralia</taxon>
        <taxon>Lophotrochozoa</taxon>
        <taxon>Brachiopoda</taxon>
        <taxon>Linguliformea</taxon>
        <taxon>Lingulata</taxon>
        <taxon>Lingulida</taxon>
        <taxon>Linguloidea</taxon>
        <taxon>Lingulidae</taxon>
        <taxon>Lingula</taxon>
    </lineage>
</organism>
<sequence>MSRADRQVLLLELLIFLYPGVAVILRPSEVSASYGHYPGAFCKITNVVLDGSSQSFLINIGGNDVINTYKKTCSITDLVWDVQAFDGQIDDISCTETYDVGYVFTMYFYGGNSNYFHLHWDMMLPLFSVMYHDISKTGRKTTLLMPSVESSRLKKINWETPAFQNENKYWMQLMQLLTGDYNMKPLQKDFVKKETKICFKEIYLGTPRYDWNDKYLVLNYVNYMRTMLHVTTPTKPRKVGLISRANRRRILNEKELVKSVKDITKLDLIEFGGKTVQEQLQLVQNYAVLIGMNGAGLMNGIFLPEGSVAVQLVPYNASLNFKQFGEILKARGGYLEWHNSHKELTVEAPRDVYRANSDTTVETKEFRKLVIDAMKLANIYKHPKTEL</sequence>
<dbReference type="RefSeq" id="XP_013403106.1">
    <property type="nucleotide sequence ID" value="XM_013547652.2"/>
</dbReference>
<dbReference type="RefSeq" id="XP_013403107.1">
    <property type="nucleotide sequence ID" value="XM_013547653.2"/>
</dbReference>
<keyword evidence="4" id="KW-0812">Transmembrane</keyword>
<evidence type="ECO:0000259" key="9">
    <source>
        <dbReference type="Pfam" id="PF04577"/>
    </source>
</evidence>
<keyword evidence="3" id="KW-0808">Transferase</keyword>
<evidence type="ECO:0000256" key="6">
    <source>
        <dbReference type="ARBA" id="ARBA00023136"/>
    </source>
</evidence>
<dbReference type="RefSeq" id="XP_013403109.1">
    <property type="nucleotide sequence ID" value="XM_013547655.2"/>
</dbReference>
<evidence type="ECO:0000256" key="3">
    <source>
        <dbReference type="ARBA" id="ARBA00022679"/>
    </source>
</evidence>
<dbReference type="Pfam" id="PF04577">
    <property type="entry name" value="Glyco_transf_61"/>
    <property type="match status" value="1"/>
</dbReference>